<dbReference type="GO" id="GO:0005759">
    <property type="term" value="C:mitochondrial matrix"/>
    <property type="evidence" value="ECO:0007669"/>
    <property type="project" value="TreeGrafter"/>
</dbReference>
<organism evidence="3 4">
    <name type="scientific">Eutypa lata (strain UCR-EL1)</name>
    <name type="common">Grapevine dieback disease fungus</name>
    <name type="synonym">Eutypa armeniacae</name>
    <dbReference type="NCBI Taxonomy" id="1287681"/>
    <lineage>
        <taxon>Eukaryota</taxon>
        <taxon>Fungi</taxon>
        <taxon>Dikarya</taxon>
        <taxon>Ascomycota</taxon>
        <taxon>Pezizomycotina</taxon>
        <taxon>Sordariomycetes</taxon>
        <taxon>Xylariomycetidae</taxon>
        <taxon>Xylariales</taxon>
        <taxon>Diatrypaceae</taxon>
        <taxon>Eutypa</taxon>
    </lineage>
</organism>
<dbReference type="OMA" id="CLGGFGK"/>
<dbReference type="InterPro" id="IPR036065">
    <property type="entry name" value="BolA-like_sf"/>
</dbReference>
<dbReference type="Pfam" id="PF01722">
    <property type="entry name" value="BolA"/>
    <property type="match status" value="1"/>
</dbReference>
<dbReference type="PANTHER" id="PTHR46230:SF7">
    <property type="entry name" value="BOLA-LIKE PROTEIN 1"/>
    <property type="match status" value="1"/>
</dbReference>
<dbReference type="PANTHER" id="PTHR46230">
    <property type="match status" value="1"/>
</dbReference>
<dbReference type="Gene3D" id="3.30.300.90">
    <property type="entry name" value="BolA-like"/>
    <property type="match status" value="1"/>
</dbReference>
<comment type="similarity">
    <text evidence="1">Belongs to the BolA/IbaG family.</text>
</comment>
<accession>M7TD40</accession>
<reference evidence="4" key="1">
    <citation type="journal article" date="2013" name="Genome Announc.">
        <title>Draft genome sequence of the grapevine dieback fungus Eutypa lata UCR-EL1.</title>
        <authorList>
            <person name="Blanco-Ulate B."/>
            <person name="Rolshausen P.E."/>
            <person name="Cantu D."/>
        </authorList>
    </citation>
    <scope>NUCLEOTIDE SEQUENCE [LARGE SCALE GENOMIC DNA]</scope>
    <source>
        <strain evidence="4">UCR-EL1</strain>
    </source>
</reference>
<gene>
    <name evidence="3" type="ORF">UCREL1_8443</name>
</gene>
<evidence type="ECO:0000256" key="1">
    <source>
        <dbReference type="RuleBase" id="RU003860"/>
    </source>
</evidence>
<dbReference type="HOGENOM" id="CLU_109462_2_0_1"/>
<evidence type="ECO:0000256" key="2">
    <source>
        <dbReference type="SAM" id="MobiDB-lite"/>
    </source>
</evidence>
<dbReference type="SUPFAM" id="SSF82657">
    <property type="entry name" value="BolA-like"/>
    <property type="match status" value="1"/>
</dbReference>
<dbReference type="EMBL" id="KB707041">
    <property type="protein sequence ID" value="EMR64585.1"/>
    <property type="molecule type" value="Genomic_DNA"/>
</dbReference>
<evidence type="ECO:0008006" key="5">
    <source>
        <dbReference type="Google" id="ProtNLM"/>
    </source>
</evidence>
<dbReference type="Proteomes" id="UP000012174">
    <property type="component" value="Unassembled WGS sequence"/>
</dbReference>
<dbReference type="eggNOG" id="KOG2313">
    <property type="taxonomic scope" value="Eukaryota"/>
</dbReference>
<feature type="region of interest" description="Disordered" evidence="2">
    <location>
        <begin position="89"/>
        <end position="111"/>
    </location>
</feature>
<dbReference type="InterPro" id="IPR002634">
    <property type="entry name" value="BolA"/>
</dbReference>
<evidence type="ECO:0000313" key="4">
    <source>
        <dbReference type="Proteomes" id="UP000012174"/>
    </source>
</evidence>
<protein>
    <recommendedName>
        <fullName evidence="5">Bola-like protein</fullName>
    </recommendedName>
</protein>
<evidence type="ECO:0000313" key="3">
    <source>
        <dbReference type="EMBL" id="EMR64585.1"/>
    </source>
</evidence>
<keyword evidence="4" id="KW-1185">Reference proteome</keyword>
<name>M7TD40_EUTLA</name>
<dbReference type="KEGG" id="ela:UCREL1_8443"/>
<dbReference type="STRING" id="1287681.M7TD40"/>
<proteinExistence type="inferred from homology"/>
<dbReference type="GO" id="GO:0044572">
    <property type="term" value="P:[4Fe-4S] cluster assembly"/>
    <property type="evidence" value="ECO:0007669"/>
    <property type="project" value="TreeGrafter"/>
</dbReference>
<dbReference type="PIRSF" id="PIRSF003113">
    <property type="entry name" value="BolA"/>
    <property type="match status" value="1"/>
</dbReference>
<dbReference type="AlphaFoldDB" id="M7TD40"/>
<dbReference type="OrthoDB" id="411584at2759"/>
<sequence length="111" mass="12464">MASDTPMENAIRTKLTDALKPSRLEIFNDSHKHAHHQPMIGSTSKETHFRLVITSDAFKAKMQPARHRLIYQILKGEMEQEGGIHALQLRTMTPEEEERKAAATAVATNSS</sequence>